<dbReference type="EMBL" id="CAJNON010000025">
    <property type="protein sequence ID" value="CAF0808805.1"/>
    <property type="molecule type" value="Genomic_DNA"/>
</dbReference>
<protein>
    <submittedName>
        <fullName evidence="1">Uncharacterized protein</fullName>
    </submittedName>
</protein>
<dbReference type="SUPFAM" id="SSF52047">
    <property type="entry name" value="RNI-like"/>
    <property type="match status" value="1"/>
</dbReference>
<dbReference type="AlphaFoldDB" id="A0A813T7V6"/>
<evidence type="ECO:0000313" key="1">
    <source>
        <dbReference type="EMBL" id="CAF0808805.1"/>
    </source>
</evidence>
<evidence type="ECO:0000313" key="3">
    <source>
        <dbReference type="Proteomes" id="UP000663891"/>
    </source>
</evidence>
<dbReference type="Proteomes" id="UP000663891">
    <property type="component" value="Unassembled WGS sequence"/>
</dbReference>
<comment type="caution">
    <text evidence="1">The sequence shown here is derived from an EMBL/GenBank/DDBJ whole genome shotgun (WGS) entry which is preliminary data.</text>
</comment>
<proteinExistence type="predicted"/>
<evidence type="ECO:0000313" key="2">
    <source>
        <dbReference type="EMBL" id="CAF4032537.1"/>
    </source>
</evidence>
<accession>A0A813T7V6</accession>
<dbReference type="Proteomes" id="UP000663881">
    <property type="component" value="Unassembled WGS sequence"/>
</dbReference>
<organism evidence="1 3">
    <name type="scientific">Adineta steineri</name>
    <dbReference type="NCBI Taxonomy" id="433720"/>
    <lineage>
        <taxon>Eukaryota</taxon>
        <taxon>Metazoa</taxon>
        <taxon>Spiralia</taxon>
        <taxon>Gnathifera</taxon>
        <taxon>Rotifera</taxon>
        <taxon>Eurotatoria</taxon>
        <taxon>Bdelloidea</taxon>
        <taxon>Adinetida</taxon>
        <taxon>Adinetidae</taxon>
        <taxon>Adineta</taxon>
    </lineage>
</organism>
<gene>
    <name evidence="2" type="ORF">OKA104_LOCUS31660</name>
    <name evidence="1" type="ORF">VCS650_LOCUS4426</name>
</gene>
<dbReference type="InterPro" id="IPR032675">
    <property type="entry name" value="LRR_dom_sf"/>
</dbReference>
<sequence length="334" mass="38625">MGFYWQTIICRGFRIAQLIDSLPNIPKKWIIRDTSGITFVCPSTSKSLDSIDPRIDPHDVSQCFMTMNKLRQFVDISSTHFEISDDDQRQLKSIHQHYQAILPQNEKIGRITFSQSNEIAWTKLPNLTYLSILSSGFDASSYLAYQIFSNWFPSLRYANLDGTDFPYGRSWSQSPNLRSVCVISSDPILLSLIPASCPNLHQFKIKLVSNSNIINLPSSSDQYVQKHPLKHLTLFDNPGYLTLDRIDVLLNFLSNIEKLNLVLFDISFCRLVHMLCNRLPHLCRFDCNIRESKEQQNQNIDIDTIRSMHPCFNRIQCAIGRNGWRIYTTHEENN</sequence>
<dbReference type="Gene3D" id="3.80.10.10">
    <property type="entry name" value="Ribonuclease Inhibitor"/>
    <property type="match status" value="1"/>
</dbReference>
<reference evidence="1" key="1">
    <citation type="submission" date="2021-02" db="EMBL/GenBank/DDBJ databases">
        <authorList>
            <person name="Nowell W R."/>
        </authorList>
    </citation>
    <scope>NUCLEOTIDE SEQUENCE</scope>
</reference>
<name>A0A813T7V6_9BILA</name>
<dbReference type="EMBL" id="CAJOAY010003641">
    <property type="protein sequence ID" value="CAF4032537.1"/>
    <property type="molecule type" value="Genomic_DNA"/>
</dbReference>